<evidence type="ECO:0000256" key="9">
    <source>
        <dbReference type="PROSITE-ProRule" id="PRU00282"/>
    </source>
</evidence>
<evidence type="ECO:0000256" key="5">
    <source>
        <dbReference type="ARBA" id="ARBA00022737"/>
    </source>
</evidence>
<keyword evidence="4 9" id="KW-0812">Transmembrane</keyword>
<keyword evidence="3 10" id="KW-0813">Transport</keyword>
<evidence type="ECO:0000256" key="1">
    <source>
        <dbReference type="ARBA" id="ARBA00004225"/>
    </source>
</evidence>
<keyword evidence="6 11" id="KW-1133">Transmembrane helix</keyword>
<evidence type="ECO:0000256" key="7">
    <source>
        <dbReference type="ARBA" id="ARBA00023128"/>
    </source>
</evidence>
<protein>
    <recommendedName>
        <fullName evidence="14">Mitochondrial carrier protein</fullName>
    </recommendedName>
</protein>
<name>K0S6P0_THAOC</name>
<comment type="subcellular location">
    <subcellularLocation>
        <location evidence="1">Mitochondrion membrane</location>
        <topology evidence="1">Multi-pass membrane protein</topology>
    </subcellularLocation>
</comment>
<reference evidence="12 13" key="1">
    <citation type="journal article" date="2012" name="Genome Biol.">
        <title>Genome and low-iron response of an oceanic diatom adapted to chronic iron limitation.</title>
        <authorList>
            <person name="Lommer M."/>
            <person name="Specht M."/>
            <person name="Roy A.S."/>
            <person name="Kraemer L."/>
            <person name="Andreson R."/>
            <person name="Gutowska M.A."/>
            <person name="Wolf J."/>
            <person name="Bergner S.V."/>
            <person name="Schilhabel M.B."/>
            <person name="Klostermeier U.C."/>
            <person name="Beiko R.G."/>
            <person name="Rosenstiel P."/>
            <person name="Hippler M."/>
            <person name="Laroche J."/>
        </authorList>
    </citation>
    <scope>NUCLEOTIDE SEQUENCE [LARGE SCALE GENOMIC DNA]</scope>
    <source>
        <strain evidence="12 13">CCMP1005</strain>
    </source>
</reference>
<dbReference type="Proteomes" id="UP000266841">
    <property type="component" value="Unassembled WGS sequence"/>
</dbReference>
<sequence>MTRPEKQPACCNLFSASSVVAGYVSGCAGIVVGHPLDSIKVLLQTQSNELPRSRVDARPTPPLQRARASMTGPAFARASMSTSSASSLALEANAAQIERQTTTIGKRTLRSLYAGIPGPLLTSGILQSLNFAVYDSSRRFLYQIQEASDGNYSRTQRRVDDYLHYDSLRNVALSGAAAGAFTSIFTSPMIITKTKQQLQNWSFKRAALDTYRRNGFRGYYMGFGLHFTCDCFGRAVYMLTYESMKRQFARRKGDENISLLDRIASAAAAGMICWASIFPFDLVRSKLYMKSFKSDVPPSTLDGILLAREMVVQRGWTSLYRGVGVTVARAGPVAAVILPVYDTVLANVS</sequence>
<evidence type="ECO:0000256" key="11">
    <source>
        <dbReference type="SAM" id="Phobius"/>
    </source>
</evidence>
<feature type="repeat" description="Solcar" evidence="9">
    <location>
        <begin position="166"/>
        <end position="247"/>
    </location>
</feature>
<evidence type="ECO:0000313" key="12">
    <source>
        <dbReference type="EMBL" id="EJK60955.1"/>
    </source>
</evidence>
<dbReference type="Gene3D" id="1.50.40.10">
    <property type="entry name" value="Mitochondrial carrier domain"/>
    <property type="match status" value="1"/>
</dbReference>
<dbReference type="InterPro" id="IPR023395">
    <property type="entry name" value="MCP_dom_sf"/>
</dbReference>
<keyword evidence="5" id="KW-0677">Repeat</keyword>
<dbReference type="Pfam" id="PF00153">
    <property type="entry name" value="Mito_carr"/>
    <property type="match status" value="3"/>
</dbReference>
<keyword evidence="7" id="KW-0496">Mitochondrion</keyword>
<evidence type="ECO:0000256" key="8">
    <source>
        <dbReference type="ARBA" id="ARBA00023136"/>
    </source>
</evidence>
<dbReference type="EMBL" id="AGNL01020543">
    <property type="protein sequence ID" value="EJK60955.1"/>
    <property type="molecule type" value="Genomic_DNA"/>
</dbReference>
<evidence type="ECO:0000256" key="6">
    <source>
        <dbReference type="ARBA" id="ARBA00022989"/>
    </source>
</evidence>
<dbReference type="PANTHER" id="PTHR45624:SF9">
    <property type="entry name" value="CARRIER PROTEIN, PUTATIVE (AFU_ORTHOLOGUE AFUA_4G06390)-RELATED"/>
    <property type="match status" value="1"/>
</dbReference>
<keyword evidence="8 9" id="KW-0472">Membrane</keyword>
<evidence type="ECO:0000256" key="10">
    <source>
        <dbReference type="RuleBase" id="RU000488"/>
    </source>
</evidence>
<dbReference type="OMA" id="WHCARET"/>
<feature type="repeat" description="Solcar" evidence="9">
    <location>
        <begin position="13"/>
        <end position="140"/>
    </location>
</feature>
<organism evidence="12 13">
    <name type="scientific">Thalassiosira oceanica</name>
    <name type="common">Marine diatom</name>
    <dbReference type="NCBI Taxonomy" id="159749"/>
    <lineage>
        <taxon>Eukaryota</taxon>
        <taxon>Sar</taxon>
        <taxon>Stramenopiles</taxon>
        <taxon>Ochrophyta</taxon>
        <taxon>Bacillariophyta</taxon>
        <taxon>Coscinodiscophyceae</taxon>
        <taxon>Thalassiosirophycidae</taxon>
        <taxon>Thalassiosirales</taxon>
        <taxon>Thalassiosiraceae</taxon>
        <taxon>Thalassiosira</taxon>
    </lineage>
</organism>
<dbReference type="GO" id="GO:0022857">
    <property type="term" value="F:transmembrane transporter activity"/>
    <property type="evidence" value="ECO:0007669"/>
    <property type="project" value="TreeGrafter"/>
</dbReference>
<evidence type="ECO:0008006" key="14">
    <source>
        <dbReference type="Google" id="ProtNLM"/>
    </source>
</evidence>
<gene>
    <name evidence="12" type="ORF">THAOC_18622</name>
</gene>
<dbReference type="InterPro" id="IPR018108">
    <property type="entry name" value="MCP_transmembrane"/>
</dbReference>
<comment type="caution">
    <text evidence="12">The sequence shown here is derived from an EMBL/GenBank/DDBJ whole genome shotgun (WGS) entry which is preliminary data.</text>
</comment>
<feature type="repeat" description="Solcar" evidence="9">
    <location>
        <begin position="257"/>
        <end position="347"/>
    </location>
</feature>
<dbReference type="eggNOG" id="KOG0762">
    <property type="taxonomic scope" value="Eukaryota"/>
</dbReference>
<dbReference type="PROSITE" id="PS50920">
    <property type="entry name" value="SOLCAR"/>
    <property type="match status" value="3"/>
</dbReference>
<proteinExistence type="inferred from homology"/>
<dbReference type="SUPFAM" id="SSF103506">
    <property type="entry name" value="Mitochondrial carrier"/>
    <property type="match status" value="1"/>
</dbReference>
<keyword evidence="13" id="KW-1185">Reference proteome</keyword>
<comment type="similarity">
    <text evidence="2 10">Belongs to the mitochondrial carrier (TC 2.A.29) family.</text>
</comment>
<dbReference type="OrthoDB" id="193856at2759"/>
<evidence type="ECO:0000256" key="2">
    <source>
        <dbReference type="ARBA" id="ARBA00006375"/>
    </source>
</evidence>
<dbReference type="AlphaFoldDB" id="K0S6P0"/>
<evidence type="ECO:0000256" key="3">
    <source>
        <dbReference type="ARBA" id="ARBA00022448"/>
    </source>
</evidence>
<accession>K0S6P0</accession>
<dbReference type="PANTHER" id="PTHR45624">
    <property type="entry name" value="MITOCHONDRIAL BASIC AMINO ACIDS TRANSPORTER-RELATED"/>
    <property type="match status" value="1"/>
</dbReference>
<dbReference type="InterPro" id="IPR050567">
    <property type="entry name" value="Mitochondrial_Carrier"/>
</dbReference>
<dbReference type="GO" id="GO:0031966">
    <property type="term" value="C:mitochondrial membrane"/>
    <property type="evidence" value="ECO:0007669"/>
    <property type="project" value="UniProtKB-SubCell"/>
</dbReference>
<feature type="transmembrane region" description="Helical" evidence="11">
    <location>
        <begin position="263"/>
        <end position="283"/>
    </location>
</feature>
<evidence type="ECO:0000256" key="4">
    <source>
        <dbReference type="ARBA" id="ARBA00022692"/>
    </source>
</evidence>
<evidence type="ECO:0000313" key="13">
    <source>
        <dbReference type="Proteomes" id="UP000266841"/>
    </source>
</evidence>